<keyword evidence="2" id="KW-1185">Reference proteome</keyword>
<accession>A0AAV2S823</accession>
<organism evidence="1 2">
    <name type="scientific">Meganyctiphanes norvegica</name>
    <name type="common">Northern krill</name>
    <name type="synonym">Thysanopoda norvegica</name>
    <dbReference type="NCBI Taxonomy" id="48144"/>
    <lineage>
        <taxon>Eukaryota</taxon>
        <taxon>Metazoa</taxon>
        <taxon>Ecdysozoa</taxon>
        <taxon>Arthropoda</taxon>
        <taxon>Crustacea</taxon>
        <taxon>Multicrustacea</taxon>
        <taxon>Malacostraca</taxon>
        <taxon>Eumalacostraca</taxon>
        <taxon>Eucarida</taxon>
        <taxon>Euphausiacea</taxon>
        <taxon>Euphausiidae</taxon>
        <taxon>Meganyctiphanes</taxon>
    </lineage>
</organism>
<name>A0AAV2S823_MEGNR</name>
<comment type="caution">
    <text evidence="1">The sequence shown here is derived from an EMBL/GenBank/DDBJ whole genome shotgun (WGS) entry which is preliminary data.</text>
</comment>
<protein>
    <recommendedName>
        <fullName evidence="3">F-box domain-containing protein</fullName>
    </recommendedName>
</protein>
<evidence type="ECO:0000313" key="2">
    <source>
        <dbReference type="Proteomes" id="UP001497623"/>
    </source>
</evidence>
<feature type="non-terminal residue" evidence="1">
    <location>
        <position position="1"/>
    </location>
</feature>
<dbReference type="EMBL" id="CAXKWB010046596">
    <property type="protein sequence ID" value="CAL4163971.1"/>
    <property type="molecule type" value="Genomic_DNA"/>
</dbReference>
<evidence type="ECO:0000313" key="1">
    <source>
        <dbReference type="EMBL" id="CAL4163971.1"/>
    </source>
</evidence>
<sequence>DLLSSATKVSHNWRHIVQHHTFWKERVSLTELQESPPMEIDPGGVQEQETVILRFLQAICLYKEDPYYLQQEMANCVGELQAHGEYTIREKDLHSATVLLIFKKPQTIHLNLKSDPYTLEDLPLLLK</sequence>
<gene>
    <name evidence="1" type="ORF">MNOR_LOCUS33071</name>
</gene>
<dbReference type="AlphaFoldDB" id="A0AAV2S823"/>
<proteinExistence type="predicted"/>
<evidence type="ECO:0008006" key="3">
    <source>
        <dbReference type="Google" id="ProtNLM"/>
    </source>
</evidence>
<feature type="non-terminal residue" evidence="1">
    <location>
        <position position="127"/>
    </location>
</feature>
<dbReference type="Proteomes" id="UP001497623">
    <property type="component" value="Unassembled WGS sequence"/>
</dbReference>
<reference evidence="1 2" key="1">
    <citation type="submission" date="2024-05" db="EMBL/GenBank/DDBJ databases">
        <authorList>
            <person name="Wallberg A."/>
        </authorList>
    </citation>
    <scope>NUCLEOTIDE SEQUENCE [LARGE SCALE GENOMIC DNA]</scope>
</reference>